<organism evidence="1">
    <name type="scientific">Arion vulgaris</name>
    <dbReference type="NCBI Taxonomy" id="1028688"/>
    <lineage>
        <taxon>Eukaryota</taxon>
        <taxon>Metazoa</taxon>
        <taxon>Spiralia</taxon>
        <taxon>Lophotrochozoa</taxon>
        <taxon>Mollusca</taxon>
        <taxon>Gastropoda</taxon>
        <taxon>Heterobranchia</taxon>
        <taxon>Euthyneura</taxon>
        <taxon>Panpulmonata</taxon>
        <taxon>Eupulmonata</taxon>
        <taxon>Stylommatophora</taxon>
        <taxon>Helicina</taxon>
        <taxon>Arionoidea</taxon>
        <taxon>Arionidae</taxon>
        <taxon>Arion</taxon>
    </lineage>
</organism>
<gene>
    <name evidence="1" type="primary">ORF21343</name>
</gene>
<evidence type="ECO:0000313" key="1">
    <source>
        <dbReference type="EMBL" id="CEK53841.1"/>
    </source>
</evidence>
<dbReference type="EMBL" id="HACG01006976">
    <property type="protein sequence ID" value="CEK53841.1"/>
    <property type="molecule type" value="Transcribed_RNA"/>
</dbReference>
<sequence length="79" mass="9232">GGEINDVQKSWKELHEMAKERKTWHELVEGICPNWGLKSTRENEIRTDLSSNRRINGAILQYNLNLLNICCFIFNLLIC</sequence>
<protein>
    <submittedName>
        <fullName evidence="1">Uncharacterized protein</fullName>
    </submittedName>
</protein>
<feature type="non-terminal residue" evidence="1">
    <location>
        <position position="1"/>
    </location>
</feature>
<proteinExistence type="predicted"/>
<accession>A0A0B6YDG6</accession>
<dbReference type="AlphaFoldDB" id="A0A0B6YDG6"/>
<reference evidence="1" key="1">
    <citation type="submission" date="2014-12" db="EMBL/GenBank/DDBJ databases">
        <title>Insight into the proteome of Arion vulgaris.</title>
        <authorList>
            <person name="Aradska J."/>
            <person name="Bulat T."/>
            <person name="Smidak R."/>
            <person name="Sarate P."/>
            <person name="Gangsoo J."/>
            <person name="Sialana F."/>
            <person name="Bilban M."/>
            <person name="Lubec G."/>
        </authorList>
    </citation>
    <scope>NUCLEOTIDE SEQUENCE</scope>
    <source>
        <tissue evidence="1">Skin</tissue>
    </source>
</reference>
<name>A0A0B6YDG6_9EUPU</name>